<evidence type="ECO:0000313" key="2">
    <source>
        <dbReference type="Proteomes" id="UP000003571"/>
    </source>
</evidence>
<dbReference type="EMBL" id="AGRW01000052">
    <property type="protein sequence ID" value="EIC01013.1"/>
    <property type="molecule type" value="Genomic_DNA"/>
</dbReference>
<sequence length="162" mass="19175">MKFYETLEKEILNAVTPELNEKYFVLSEYLQTYNGVFIGRDPTENGFGDSAMIYGYPDKGSPKHPVTSLKTFEEVKNYYENIVKGYKVYKLREGIEVMFRERQMPVDYESNFTPELKDKIEEWFDAWCDYKNKFITVEDKEQHLENVYNLGVVLENAVKNVE</sequence>
<evidence type="ECO:0000313" key="1">
    <source>
        <dbReference type="EMBL" id="EIC01013.1"/>
    </source>
</evidence>
<organism evidence="1 2">
    <name type="scientific">Treponema saccharophilum DSM 2985</name>
    <dbReference type="NCBI Taxonomy" id="907348"/>
    <lineage>
        <taxon>Bacteria</taxon>
        <taxon>Pseudomonadati</taxon>
        <taxon>Spirochaetota</taxon>
        <taxon>Spirochaetia</taxon>
        <taxon>Spirochaetales</taxon>
        <taxon>Treponemataceae</taxon>
        <taxon>Treponema</taxon>
    </lineage>
</organism>
<name>H7EMU9_9SPIR</name>
<dbReference type="Proteomes" id="UP000003571">
    <property type="component" value="Unassembled WGS sequence"/>
</dbReference>
<keyword evidence="2" id="KW-1185">Reference proteome</keyword>
<reference evidence="1 2" key="1">
    <citation type="submission" date="2011-09" db="EMBL/GenBank/DDBJ databases">
        <title>The draft genome of Treponema saccharophilum DSM 2985.</title>
        <authorList>
            <consortium name="US DOE Joint Genome Institute (JGI-PGF)"/>
            <person name="Lucas S."/>
            <person name="Copeland A."/>
            <person name="Lapidus A."/>
            <person name="Glavina del Rio T."/>
            <person name="Dalin E."/>
            <person name="Tice H."/>
            <person name="Bruce D."/>
            <person name="Goodwin L."/>
            <person name="Pitluck S."/>
            <person name="Peters L."/>
            <person name="Kyrpides N."/>
            <person name="Mavromatis K."/>
            <person name="Ivanova N."/>
            <person name="Markowitz V."/>
            <person name="Cheng J.-F."/>
            <person name="Hugenholtz P."/>
            <person name="Woyke T."/>
            <person name="Wu D."/>
            <person name="Gronow S."/>
            <person name="Wellnitz S."/>
            <person name="Brambilla E."/>
            <person name="Klenk H.-P."/>
            <person name="Eisen J.A."/>
        </authorList>
    </citation>
    <scope>NUCLEOTIDE SEQUENCE [LARGE SCALE GENOMIC DNA]</scope>
    <source>
        <strain evidence="1 2">DSM 2985</strain>
    </source>
</reference>
<gene>
    <name evidence="1" type="ORF">TresaDRAFT_0838</name>
</gene>
<accession>H7EMU9</accession>
<dbReference type="RefSeq" id="WP_002705726.1">
    <property type="nucleotide sequence ID" value="NZ_AGRW01000052.1"/>
</dbReference>
<dbReference type="AlphaFoldDB" id="H7EMU9"/>
<proteinExistence type="predicted"/>
<comment type="caution">
    <text evidence="1">The sequence shown here is derived from an EMBL/GenBank/DDBJ whole genome shotgun (WGS) entry which is preliminary data.</text>
</comment>
<protein>
    <submittedName>
        <fullName evidence="1">Uncharacterized protein</fullName>
    </submittedName>
</protein>